<dbReference type="EMBL" id="JAESVG020000001">
    <property type="protein sequence ID" value="KAG8631441.1"/>
    <property type="molecule type" value="Genomic_DNA"/>
</dbReference>
<keyword evidence="4" id="KW-0472">Membrane</keyword>
<dbReference type="OrthoDB" id="5667at2759"/>
<feature type="transmembrane region" description="Helical" evidence="4">
    <location>
        <begin position="142"/>
        <end position="164"/>
    </location>
</feature>
<evidence type="ECO:0000256" key="4">
    <source>
        <dbReference type="SAM" id="Phobius"/>
    </source>
</evidence>
<gene>
    <name evidence="6" type="ORF">KVT40_000581</name>
</gene>
<evidence type="ECO:0000256" key="2">
    <source>
        <dbReference type="ARBA" id="ARBA00006727"/>
    </source>
</evidence>
<name>A0A8K0PIS3_9PEZI</name>
<feature type="transmembrane region" description="Helical" evidence="4">
    <location>
        <begin position="315"/>
        <end position="335"/>
    </location>
</feature>
<comment type="similarity">
    <text evidence="2">Belongs to the major facilitator superfamily. Monocarboxylate porter (TC 2.A.1.13) family.</text>
</comment>
<feature type="transmembrane region" description="Helical" evidence="4">
    <location>
        <begin position="287"/>
        <end position="308"/>
    </location>
</feature>
<evidence type="ECO:0000313" key="6">
    <source>
        <dbReference type="EMBL" id="KAG8631441.1"/>
    </source>
</evidence>
<dbReference type="GO" id="GO:0016020">
    <property type="term" value="C:membrane"/>
    <property type="evidence" value="ECO:0007669"/>
    <property type="project" value="UniProtKB-SubCell"/>
</dbReference>
<dbReference type="Proteomes" id="UP000809789">
    <property type="component" value="Unassembled WGS sequence"/>
</dbReference>
<feature type="transmembrane region" description="Helical" evidence="4">
    <location>
        <begin position="249"/>
        <end position="272"/>
    </location>
</feature>
<evidence type="ECO:0000313" key="7">
    <source>
        <dbReference type="Proteomes" id="UP000809789"/>
    </source>
</evidence>
<feature type="transmembrane region" description="Helical" evidence="4">
    <location>
        <begin position="380"/>
        <end position="399"/>
    </location>
</feature>
<evidence type="ECO:0000259" key="5">
    <source>
        <dbReference type="PROSITE" id="PS50850"/>
    </source>
</evidence>
<keyword evidence="4" id="KW-0812">Transmembrane</keyword>
<dbReference type="AlphaFoldDB" id="A0A8K0PIS3"/>
<feature type="transmembrane region" description="Helical" evidence="4">
    <location>
        <begin position="176"/>
        <end position="197"/>
    </location>
</feature>
<feature type="transmembrane region" description="Helical" evidence="4">
    <location>
        <begin position="341"/>
        <end position="368"/>
    </location>
</feature>
<dbReference type="InterPro" id="IPR020846">
    <property type="entry name" value="MFS_dom"/>
</dbReference>
<accession>A0A8K0PIS3</accession>
<feature type="transmembrane region" description="Helical" evidence="4">
    <location>
        <begin position="405"/>
        <end position="428"/>
    </location>
</feature>
<dbReference type="GO" id="GO:0022857">
    <property type="term" value="F:transmembrane transporter activity"/>
    <property type="evidence" value="ECO:0007669"/>
    <property type="project" value="InterPro"/>
</dbReference>
<feature type="transmembrane region" description="Helical" evidence="4">
    <location>
        <begin position="209"/>
        <end position="229"/>
    </location>
</feature>
<dbReference type="SUPFAM" id="SSF103473">
    <property type="entry name" value="MFS general substrate transporter"/>
    <property type="match status" value="1"/>
</dbReference>
<evidence type="ECO:0000256" key="3">
    <source>
        <dbReference type="SAM" id="MobiDB-lite"/>
    </source>
</evidence>
<feature type="compositionally biased region" description="Basic and acidic residues" evidence="3">
    <location>
        <begin position="1"/>
        <end position="18"/>
    </location>
</feature>
<dbReference type="PANTHER" id="PTHR11360">
    <property type="entry name" value="MONOCARBOXYLATE TRANSPORTER"/>
    <property type="match status" value="1"/>
</dbReference>
<feature type="transmembrane region" description="Helical" evidence="4">
    <location>
        <begin position="120"/>
        <end position="136"/>
    </location>
</feature>
<evidence type="ECO:0000256" key="1">
    <source>
        <dbReference type="ARBA" id="ARBA00004141"/>
    </source>
</evidence>
<dbReference type="InterPro" id="IPR036259">
    <property type="entry name" value="MFS_trans_sf"/>
</dbReference>
<dbReference type="Pfam" id="PF07690">
    <property type="entry name" value="MFS_1"/>
    <property type="match status" value="1"/>
</dbReference>
<proteinExistence type="inferred from homology"/>
<feature type="transmembrane region" description="Helical" evidence="4">
    <location>
        <begin position="91"/>
        <end position="113"/>
    </location>
</feature>
<keyword evidence="4" id="KW-1133">Transmembrane helix</keyword>
<dbReference type="Gene3D" id="1.20.1250.20">
    <property type="entry name" value="MFS general substrate transporter like domains"/>
    <property type="match status" value="2"/>
</dbReference>
<organism evidence="6 7">
    <name type="scientific">Elsinoe batatas</name>
    <dbReference type="NCBI Taxonomy" id="2601811"/>
    <lineage>
        <taxon>Eukaryota</taxon>
        <taxon>Fungi</taxon>
        <taxon>Dikarya</taxon>
        <taxon>Ascomycota</taxon>
        <taxon>Pezizomycotina</taxon>
        <taxon>Dothideomycetes</taxon>
        <taxon>Dothideomycetidae</taxon>
        <taxon>Myriangiales</taxon>
        <taxon>Elsinoaceae</taxon>
        <taxon>Elsinoe</taxon>
    </lineage>
</organism>
<comment type="caution">
    <text evidence="6">The sequence shown here is derived from an EMBL/GenBank/DDBJ whole genome shotgun (WGS) entry which is preliminary data.</text>
</comment>
<comment type="subcellular location">
    <subcellularLocation>
        <location evidence="1">Membrane</location>
        <topology evidence="1">Multi-pass membrane protein</topology>
    </subcellularLocation>
</comment>
<feature type="region of interest" description="Disordered" evidence="3">
    <location>
        <begin position="1"/>
        <end position="36"/>
    </location>
</feature>
<feature type="transmembrane region" description="Helical" evidence="4">
    <location>
        <begin position="42"/>
        <end position="66"/>
    </location>
</feature>
<dbReference type="InterPro" id="IPR050327">
    <property type="entry name" value="Proton-linked_MCT"/>
</dbReference>
<dbReference type="PANTHER" id="PTHR11360:SF281">
    <property type="entry name" value="ASPYRIDONES EFFLUX PROTEIN APDF-RELATED"/>
    <property type="match status" value="1"/>
</dbReference>
<dbReference type="PROSITE" id="PS50850">
    <property type="entry name" value="MFS"/>
    <property type="match status" value="1"/>
</dbReference>
<keyword evidence="7" id="KW-1185">Reference proteome</keyword>
<protein>
    <recommendedName>
        <fullName evidence="5">Major facilitator superfamily (MFS) profile domain-containing protein</fullName>
    </recommendedName>
</protein>
<dbReference type="InterPro" id="IPR011701">
    <property type="entry name" value="MFS"/>
</dbReference>
<sequence length="437" mass="45971">MDNHQSLDKEAPRDEEKAMSTASEGPKPTPPHMSVPDGGTRAWLVVLGAMIINGCSFGYASSFGVYQSFLSLGSPAYGHPALLGDRTTSEISWLGSIQLCFMFSGGLIAGALFDRFGARVIMIPASFVYVLAIMFTSLCTEYWQFILAQILGGFANGFLFSPAISVIGHYFAKKRGAALGLVAIGSSVGGVLIPISLESAFNSHVGFGWGVRGVGFVFAFLLAIACALIKERLPPRKGRLFAPEALKQLSYVLVVMGVFFLVWGVFVVFFFLSDYAIVKIGTTTDLAFYLLSVLNGASLFGRLVFGILADKAGTLTLLTFVAAVNSVMIFCWPSTSTEGGLIGWTVIFGFTSGGIFSLFPAGLAAVVPNPQFIGTYMGQAMAAFGIAGLTGSPIAGAIVSKYGFFPGAAFGGSALMAGAICIAAARFVHQPNLSVKA</sequence>
<reference evidence="6" key="1">
    <citation type="submission" date="2021-07" db="EMBL/GenBank/DDBJ databases">
        <title>Elsinoe batatas strain:CRI-CJ2 Genome sequencing and assembly.</title>
        <authorList>
            <person name="Huang L."/>
        </authorList>
    </citation>
    <scope>NUCLEOTIDE SEQUENCE</scope>
    <source>
        <strain evidence="6">CRI-CJ2</strain>
    </source>
</reference>
<feature type="domain" description="Major facilitator superfamily (MFS) profile" evidence="5">
    <location>
        <begin position="42"/>
        <end position="436"/>
    </location>
</feature>